<keyword evidence="2" id="KW-1133">Transmembrane helix</keyword>
<feature type="compositionally biased region" description="Polar residues" evidence="1">
    <location>
        <begin position="182"/>
        <end position="196"/>
    </location>
</feature>
<sequence length="230" mass="23347">MHQLPPLLILITSASVSATLAFRHLSGIPLAGLEKRQTACASVPAGEVCCSNGKYCPAGSYCTNVGCCPDGMPLVDCYATESLSVIPPPAATEPTSPAPASVHSSSALAETFSYDSATTTTTDDTTAMTEYTSEATYTDTATLTGSPVGPTTTAATTAATTATESEYSTTKSTETGTVEPTSLNNTTPSSNLTATISPPPQVTVNAGSALDVAPLFFGLGGFGLLLVFLR</sequence>
<name>A0A8H7AIV3_9EURO</name>
<feature type="chain" id="PRO_5034287980" description="GPI anchored serine-threonine rich protein" evidence="3">
    <location>
        <begin position="22"/>
        <end position="230"/>
    </location>
</feature>
<reference evidence="4" key="1">
    <citation type="submission" date="2020-02" db="EMBL/GenBank/DDBJ databases">
        <authorList>
            <person name="Palmer J.M."/>
        </authorList>
    </citation>
    <scope>NUCLEOTIDE SEQUENCE</scope>
    <source>
        <strain evidence="4">EPUS1.4</strain>
        <tissue evidence="4">Thallus</tissue>
    </source>
</reference>
<comment type="caution">
    <text evidence="4">The sequence shown here is derived from an EMBL/GenBank/DDBJ whole genome shotgun (WGS) entry which is preliminary data.</text>
</comment>
<dbReference type="OrthoDB" id="5409186at2759"/>
<proteinExistence type="predicted"/>
<evidence type="ECO:0000313" key="4">
    <source>
        <dbReference type="EMBL" id="KAF7509910.1"/>
    </source>
</evidence>
<keyword evidence="3" id="KW-0732">Signal</keyword>
<evidence type="ECO:0000256" key="2">
    <source>
        <dbReference type="SAM" id="Phobius"/>
    </source>
</evidence>
<evidence type="ECO:0000256" key="1">
    <source>
        <dbReference type="SAM" id="MobiDB-lite"/>
    </source>
</evidence>
<feature type="compositionally biased region" description="Low complexity" evidence="1">
    <location>
        <begin position="144"/>
        <end position="181"/>
    </location>
</feature>
<dbReference type="Proteomes" id="UP000606974">
    <property type="component" value="Unassembled WGS sequence"/>
</dbReference>
<evidence type="ECO:0008006" key="6">
    <source>
        <dbReference type="Google" id="ProtNLM"/>
    </source>
</evidence>
<feature type="transmembrane region" description="Helical" evidence="2">
    <location>
        <begin position="212"/>
        <end position="229"/>
    </location>
</feature>
<evidence type="ECO:0000256" key="3">
    <source>
        <dbReference type="SAM" id="SignalP"/>
    </source>
</evidence>
<accession>A0A8H7AIV3</accession>
<dbReference type="AlphaFoldDB" id="A0A8H7AIV3"/>
<feature type="region of interest" description="Disordered" evidence="1">
    <location>
        <begin position="140"/>
        <end position="196"/>
    </location>
</feature>
<feature type="signal peptide" evidence="3">
    <location>
        <begin position="1"/>
        <end position="21"/>
    </location>
</feature>
<gene>
    <name evidence="4" type="ORF">GJ744_007421</name>
</gene>
<dbReference type="EMBL" id="JAACFV010000036">
    <property type="protein sequence ID" value="KAF7509910.1"/>
    <property type="molecule type" value="Genomic_DNA"/>
</dbReference>
<keyword evidence="2" id="KW-0812">Transmembrane</keyword>
<keyword evidence="5" id="KW-1185">Reference proteome</keyword>
<protein>
    <recommendedName>
        <fullName evidence="6">GPI anchored serine-threonine rich protein</fullName>
    </recommendedName>
</protein>
<evidence type="ECO:0000313" key="5">
    <source>
        <dbReference type="Proteomes" id="UP000606974"/>
    </source>
</evidence>
<keyword evidence="2" id="KW-0472">Membrane</keyword>
<organism evidence="4 5">
    <name type="scientific">Endocarpon pusillum</name>
    <dbReference type="NCBI Taxonomy" id="364733"/>
    <lineage>
        <taxon>Eukaryota</taxon>
        <taxon>Fungi</taxon>
        <taxon>Dikarya</taxon>
        <taxon>Ascomycota</taxon>
        <taxon>Pezizomycotina</taxon>
        <taxon>Eurotiomycetes</taxon>
        <taxon>Chaetothyriomycetidae</taxon>
        <taxon>Verrucariales</taxon>
        <taxon>Verrucariaceae</taxon>
        <taxon>Endocarpon</taxon>
    </lineage>
</organism>